<dbReference type="AlphaFoldDB" id="A0A0D6XAX3"/>
<keyword evidence="1" id="KW-0812">Transmembrane</keyword>
<keyword evidence="3" id="KW-1185">Reference proteome</keyword>
<keyword evidence="1" id="KW-0472">Membrane</keyword>
<feature type="transmembrane region" description="Helical" evidence="1">
    <location>
        <begin position="6"/>
        <end position="38"/>
    </location>
</feature>
<evidence type="ECO:0000313" key="2">
    <source>
        <dbReference type="EMBL" id="KIX84847.1"/>
    </source>
</evidence>
<dbReference type="RefSeq" id="WP_038065096.1">
    <property type="nucleotide sequence ID" value="NZ_JPSL02000024.1"/>
</dbReference>
<evidence type="ECO:0000313" key="3">
    <source>
        <dbReference type="Proteomes" id="UP000030364"/>
    </source>
</evidence>
<sequence>MWKTVLIWSVVAALVMFFFPIKFIGVWGSMFIFPFIAVRQLRLRDHQSPVVAGLAYGALTGALSRFFLAAVNYLLLPSRLGDLINNTSENVAMALSAGYFYGALLSLVTSPLVGAVVGGIAGMIAAGTVPKSKEA</sequence>
<proteinExistence type="predicted"/>
<organism evidence="2 3">
    <name type="scientific">Thermus filiformis</name>
    <dbReference type="NCBI Taxonomy" id="276"/>
    <lineage>
        <taxon>Bacteria</taxon>
        <taxon>Thermotogati</taxon>
        <taxon>Deinococcota</taxon>
        <taxon>Deinococci</taxon>
        <taxon>Thermales</taxon>
        <taxon>Thermaceae</taxon>
        <taxon>Thermus</taxon>
    </lineage>
</organism>
<protein>
    <submittedName>
        <fullName evidence="2">Uncharacterized protein</fullName>
    </submittedName>
</protein>
<keyword evidence="1" id="KW-1133">Transmembrane helix</keyword>
<gene>
    <name evidence="2" type="ORF">THFILI_00165</name>
</gene>
<comment type="caution">
    <text evidence="2">The sequence shown here is derived from an EMBL/GenBank/DDBJ whole genome shotgun (WGS) entry which is preliminary data.</text>
</comment>
<reference evidence="2 3" key="1">
    <citation type="journal article" date="2015" name="Genome Announc.">
        <title>Draft Genome Sequence of the Thermophile Thermus filiformis ATCC 43280, Producer of Carotenoid-(Di)glucoside-Branched Fatty Acid (Di)esters and Source of Hyperthermostable Enzymes of Biotechnological Interest.</title>
        <authorList>
            <person name="Mandelli F."/>
            <person name="Oliveira Ramires B."/>
            <person name="Couger M.B."/>
            <person name="Paixao D.A."/>
            <person name="Camilo C.M."/>
            <person name="Polikarpov I."/>
            <person name="Prade R."/>
            <person name="Riano-Pachon D.M."/>
            <person name="Squina F.M."/>
        </authorList>
    </citation>
    <scope>NUCLEOTIDE SEQUENCE [LARGE SCALE GENOMIC DNA]</scope>
    <source>
        <strain evidence="2 3">ATCC 43280</strain>
    </source>
</reference>
<accession>A0A0D6XAX3</accession>
<dbReference type="EMBL" id="JPSL02000024">
    <property type="protein sequence ID" value="KIX84847.1"/>
    <property type="molecule type" value="Genomic_DNA"/>
</dbReference>
<feature type="transmembrane region" description="Helical" evidence="1">
    <location>
        <begin position="50"/>
        <end position="75"/>
    </location>
</feature>
<name>A0A0D6XAX3_THEFI</name>
<dbReference type="Proteomes" id="UP000030364">
    <property type="component" value="Unassembled WGS sequence"/>
</dbReference>
<evidence type="ECO:0000256" key="1">
    <source>
        <dbReference type="SAM" id="Phobius"/>
    </source>
</evidence>
<feature type="transmembrane region" description="Helical" evidence="1">
    <location>
        <begin position="99"/>
        <end position="126"/>
    </location>
</feature>